<evidence type="ECO:0000256" key="1">
    <source>
        <dbReference type="SAM" id="Phobius"/>
    </source>
</evidence>
<feature type="transmembrane region" description="Helical" evidence="1">
    <location>
        <begin position="453"/>
        <end position="474"/>
    </location>
</feature>
<dbReference type="Gene3D" id="3.40.50.300">
    <property type="entry name" value="P-loop containing nucleotide triphosphate hydrolases"/>
    <property type="match status" value="1"/>
</dbReference>
<feature type="domain" description="Type VI secretion system component TssM1 N-terminal" evidence="3">
    <location>
        <begin position="214"/>
        <end position="453"/>
    </location>
</feature>
<reference evidence="5" key="1">
    <citation type="submission" date="2024-05" db="EMBL/GenBank/DDBJ databases">
        <title>Campylobacter coli isolated from environmental waters in Slovenia.</title>
        <authorList>
            <person name="Zautner A.E."/>
            <person name="Bunk B."/>
            <person name="Riedel T."/>
            <person name="Sproeer C."/>
        </authorList>
    </citation>
    <scope>NUCLEOTIDE SEQUENCE</scope>
    <source>
        <strain evidence="5">CCS1377</strain>
    </source>
</reference>
<dbReference type="Pfam" id="PF14331">
    <property type="entry name" value="IcmF-related_N"/>
    <property type="match status" value="1"/>
</dbReference>
<protein>
    <submittedName>
        <fullName evidence="5">Type VI secretion system membrane subunit TssM</fullName>
    </submittedName>
</protein>
<dbReference type="InterPro" id="IPR053156">
    <property type="entry name" value="T6SS_TssM-like"/>
</dbReference>
<keyword evidence="1" id="KW-0472">Membrane</keyword>
<dbReference type="InterPro" id="IPR025743">
    <property type="entry name" value="TssM1_N"/>
</dbReference>
<evidence type="ECO:0000259" key="2">
    <source>
        <dbReference type="Pfam" id="PF06761"/>
    </source>
</evidence>
<accession>A0AAU7E669</accession>
<proteinExistence type="predicted"/>
<evidence type="ECO:0000259" key="4">
    <source>
        <dbReference type="Pfam" id="PF21070"/>
    </source>
</evidence>
<dbReference type="PANTHER" id="PTHR36153">
    <property type="entry name" value="INNER MEMBRANE PROTEIN-RELATED"/>
    <property type="match status" value="1"/>
</dbReference>
<organism evidence="5">
    <name type="scientific">Campylobacter sp. CCS1377</name>
    <dbReference type="NCBI Taxonomy" id="3158229"/>
    <lineage>
        <taxon>Bacteria</taxon>
        <taxon>Pseudomonadati</taxon>
        <taxon>Campylobacterota</taxon>
        <taxon>Epsilonproteobacteria</taxon>
        <taxon>Campylobacterales</taxon>
        <taxon>Campylobacteraceae</taxon>
        <taxon>Campylobacter</taxon>
    </lineage>
</organism>
<evidence type="ECO:0000313" key="5">
    <source>
        <dbReference type="EMBL" id="XBJ28506.1"/>
    </source>
</evidence>
<dbReference type="InterPro" id="IPR048677">
    <property type="entry name" value="TssM1_hel"/>
</dbReference>
<feature type="domain" description="IcmF-related" evidence="2">
    <location>
        <begin position="532"/>
        <end position="801"/>
    </location>
</feature>
<dbReference type="RefSeq" id="WP_348518134.1">
    <property type="nucleotide sequence ID" value="NZ_CP155620.1"/>
</dbReference>
<dbReference type="InterPro" id="IPR009612">
    <property type="entry name" value="IcmF-rel"/>
</dbReference>
<sequence>MFQKIFNFMSSKPFITSFILCCIFILSILFWFWGSLVAFNDVYIFSSAYLRFGIIFTIWLIIFFFFLLKPILNFISSLKSEKRAKLHMLKQEANEFTFKAKRNFFISLKDAKETWKKDIKIKNLPLIIIIGNEGAGKSTFINYSNIEYPLSDSLESYKKLHQSTRNFALYISKNGALLDTEGNYFSQEEFFKPTSSDEMPEDDLEKNKDFLIKKNVWKSFLNFLNKNFFHSKLNGIVLVIDTILFLNNTKEYSQNLIRYLTKRVNECEKSLNLKLPIYIVFSKLDLIEGMKEYFSIFNEKIADKILGLSFNQTLSEEYLNKEFKELSDSLLQSFMSKNSFIYSLEEKNKGYFFIKQLDNLFALAKNFILEMQEENKLKNNSCFRGIYFVSAYQENIPRNFLLDSVCNRYGIKKTLSKANAIYNKQSYFVKSLLEDVIFKDYSLSSMRNYARKLSLLALILFVSVGTFAISSYFITKNNQEFDKSQNTFTSLQVLLENQNYNKLNIQEKAKLLVDLKNTLNAYPKLWQNESVFAYFNLDTSYKGFKEARQFYFELSEDVLKNTLLKEMENTLQADEDKNNLIKTLYIYKSLFEQKYFNKKLLKIWINENWDKLSKYSISKDSFLSGIDELKQINLQNFKEDEASINLGTKKLQTLSRVQRIYILLEFLNSDKPKELYLIKDDIGFAANSVFSQDSKINSIDKIYTKIGMMDFLKNLDGQIENVINIESWMLNSPIQENKKLLTMGILKLYLNAYQNAWQNLLASLNPLEYNTKEAMLNELDILSKQENPLYALLKIISSNTNLNDAILLTQAYNLGLNAAEIKANFANVTNIFSAYHKLVNKDAFLNVANIEVGKNSNEEKILATINMDISNLSNKIIDFNANNNQSIEEKIAYALGNNKDTNDAFMAFDIHIKALPSDLQRYYNQLSKYSWKFIENHGISLFNSAWANEVYTPFINDIAPFYPFNKESSADDLSIDSFKSFFGRNGILNNFHKKYLNNVLIKRKNTYSINSKFASKLNFSKDFLDFITKAANLSNLMLSANDNLRVNFTIQSLDLSADFSFIELGYQNKNIKYDHTLNQNLQIIVDEFNNGTNLYFVAYNYINNNLNHTKIYKGEWAWYKFIKESKNNTGTYSIIFNDNKNLYFDFRIINGANDLNNIINILNDFGITEKLTGSKNDYGRN</sequence>
<keyword evidence="1" id="KW-0812">Transmembrane</keyword>
<dbReference type="InterPro" id="IPR027417">
    <property type="entry name" value="P-loop_NTPase"/>
</dbReference>
<dbReference type="AlphaFoldDB" id="A0AAU7E669"/>
<dbReference type="Pfam" id="PF21070">
    <property type="entry name" value="IcmF_helical"/>
    <property type="match status" value="1"/>
</dbReference>
<evidence type="ECO:0000259" key="3">
    <source>
        <dbReference type="Pfam" id="PF14331"/>
    </source>
</evidence>
<dbReference type="EMBL" id="CP155620">
    <property type="protein sequence ID" value="XBJ28506.1"/>
    <property type="molecule type" value="Genomic_DNA"/>
</dbReference>
<feature type="transmembrane region" description="Helical" evidence="1">
    <location>
        <begin position="12"/>
        <end position="33"/>
    </location>
</feature>
<feature type="transmembrane region" description="Helical" evidence="1">
    <location>
        <begin position="53"/>
        <end position="75"/>
    </location>
</feature>
<keyword evidence="1" id="KW-1133">Transmembrane helix</keyword>
<dbReference type="NCBIfam" id="TIGR03348">
    <property type="entry name" value="VI_IcmF"/>
    <property type="match status" value="1"/>
</dbReference>
<dbReference type="Pfam" id="PF06761">
    <property type="entry name" value="IcmF-related"/>
    <property type="match status" value="1"/>
</dbReference>
<dbReference type="InterPro" id="IPR017731">
    <property type="entry name" value="TssM1-like"/>
</dbReference>
<dbReference type="PANTHER" id="PTHR36153:SF1">
    <property type="entry name" value="TYPE VI SECRETION SYSTEM COMPONENT TSSM1"/>
    <property type="match status" value="1"/>
</dbReference>
<gene>
    <name evidence="5" type="primary">tssM</name>
    <name evidence="5" type="ORF">AAH949_05210</name>
</gene>
<dbReference type="SUPFAM" id="SSF52540">
    <property type="entry name" value="P-loop containing nucleoside triphosphate hydrolases"/>
    <property type="match status" value="1"/>
</dbReference>
<name>A0AAU7E669_9BACT</name>
<feature type="domain" description="Type VI secretion system component TssM1 helical" evidence="4">
    <location>
        <begin position="942"/>
        <end position="1040"/>
    </location>
</feature>